<organism evidence="3 4">
    <name type="scientific">Bacillus thuringiensis serovar andalousiensis</name>
    <dbReference type="NCBI Taxonomy" id="257985"/>
    <lineage>
        <taxon>Bacteria</taxon>
        <taxon>Bacillati</taxon>
        <taxon>Bacillota</taxon>
        <taxon>Bacilli</taxon>
        <taxon>Bacillales</taxon>
        <taxon>Bacillaceae</taxon>
        <taxon>Bacillus</taxon>
        <taxon>Bacillus cereus group</taxon>
    </lineage>
</organism>
<proteinExistence type="predicted"/>
<dbReference type="GO" id="GO:0003743">
    <property type="term" value="F:translation initiation factor activity"/>
    <property type="evidence" value="ECO:0007669"/>
    <property type="project" value="UniProtKB-KW"/>
</dbReference>
<evidence type="ECO:0000313" key="4">
    <source>
        <dbReference type="Proteomes" id="UP000501374"/>
    </source>
</evidence>
<accession>A0A6H0TQB3</accession>
<reference evidence="4" key="1">
    <citation type="submission" date="2019-02" db="EMBL/GenBank/DDBJ databases">
        <title>Structural and Functional analysis of Lanthipeptide from Bacillus thuringiensis serovar andalousiensis B23193.</title>
        <authorList>
            <person name="Andreeva J.V."/>
            <person name="Grigoreva A."/>
        </authorList>
    </citation>
    <scope>NUCLEOTIDE SEQUENCE [LARGE SCALE GENOMIC DNA]</scope>
    <source>
        <strain evidence="4">B23193</strain>
    </source>
</reference>
<feature type="coiled-coil region" evidence="1">
    <location>
        <begin position="157"/>
        <end position="184"/>
    </location>
</feature>
<protein>
    <submittedName>
        <fullName evidence="3">Replication initiation factor domain-containing protein</fullName>
    </submittedName>
</protein>
<evidence type="ECO:0000256" key="1">
    <source>
        <dbReference type="SAM" id="Coils"/>
    </source>
</evidence>
<name>A0A6H0TQB3_BACTU</name>
<evidence type="ECO:0000259" key="2">
    <source>
        <dbReference type="Pfam" id="PF02486"/>
    </source>
</evidence>
<keyword evidence="3" id="KW-0648">Protein biosynthesis</keyword>
<dbReference type="Pfam" id="PF02486">
    <property type="entry name" value="Rep_trans"/>
    <property type="match status" value="1"/>
</dbReference>
<dbReference type="EMBL" id="CP035727">
    <property type="protein sequence ID" value="QIW22637.1"/>
    <property type="molecule type" value="Genomic_DNA"/>
</dbReference>
<keyword evidence="1" id="KW-0175">Coiled coil</keyword>
<gene>
    <name evidence="3" type="ORF">EVG22_24490</name>
</gene>
<sequence>MTKSNFIHYVTDTKIYDLQPYSSRNFGYDKVLKSEFLQAGYIELAEEIKMITIDLQRLISHRIKLELEIERESKRRENGDSMLSDEEYQKLFENKEDIQELIEQTNEEGILTDKHKLEYHTKQIEVSLYELQRAKNVIEYEIDKIHKNTDFKIKSMRIFHEKHLRDLNEKKRILQEQINTKNKEIKMNTDKICLLDEKGFLPNSKKRSEKRLIKPVRFEFNPKYMKCNPIVNMAIRHVLALLVNIEVTGIHIALDYAINISELKIRDVSSKTEYIMLNRDKTLETMYIGVRSSDNHLCFYDKKKETEQTGSIDPYPDVGHVTRFEARLRKKKALDIWDGDWNPFDSVIVSDSYSLHHMDLKLNDKIILDAIMNDLYGRYWGMMDKYQKTAWRKKLKQAVPKKLDIAKDFANRKKSLSAELNDLIEGAIRKNHMHIQ</sequence>
<dbReference type="Proteomes" id="UP000501374">
    <property type="component" value="Chromosome"/>
</dbReference>
<dbReference type="AlphaFoldDB" id="A0A6H0TQB3"/>
<evidence type="ECO:0000313" key="3">
    <source>
        <dbReference type="EMBL" id="QIW22637.1"/>
    </source>
</evidence>
<keyword evidence="3" id="KW-0396">Initiation factor</keyword>
<feature type="domain" description="Replication initiation protein-like C-terminal" evidence="2">
    <location>
        <begin position="278"/>
        <end position="338"/>
    </location>
</feature>
<dbReference type="InterPro" id="IPR003491">
    <property type="entry name" value="REP-like_C"/>
</dbReference>